<evidence type="ECO:0000313" key="4">
    <source>
        <dbReference type="EMBL" id="GAA2258418.1"/>
    </source>
</evidence>
<evidence type="ECO:0000256" key="1">
    <source>
        <dbReference type="ARBA" id="ARBA00022729"/>
    </source>
</evidence>
<sequence length="384" mass="40474">MAMSSKRRAACALFAAAALFTVAGCGGDGPTNTSPTPGDTASAGPGAKLHLPSDLPSGLLDGLPKSWDELKKWKYDDWDRWASKHVFNNPVIRDLWNPDRMKNAQPQQPEPVATKPPADSEVTDPEPAPVQAVAVPRPYTRYAASGKVFSTAPGGGTGQCSATVVQDPAHPGRSNLVWTAGHCVHEGKGGDWFKNIVFVPAYNSSGAASAGHKPAPQDVAPLGMWWADNVITSPQWTAEGGHGGSAANQYDFAVLKVHNPDGDGRSLEETVGTALPVWFDAPRDQLSVSAWGYPAVKPFDGQELDRCDGGKPVRLSFDPQRPPMLTIGCTMTAGSSGGGWFATMPDGRQALVSNTSLGASDHTSLSGPYLESVASQALDYISKK</sequence>
<dbReference type="PANTHER" id="PTHR15462:SF19">
    <property type="entry name" value="PEPTIDASE S1 DOMAIN-CONTAINING PROTEIN"/>
    <property type="match status" value="1"/>
</dbReference>
<dbReference type="InterPro" id="IPR050966">
    <property type="entry name" value="Glutamyl_endopeptidase"/>
</dbReference>
<comment type="caution">
    <text evidence="4">The sequence shown here is derived from an EMBL/GenBank/DDBJ whole genome shotgun (WGS) entry which is preliminary data.</text>
</comment>
<protein>
    <recommendedName>
        <fullName evidence="6">Secreted protein</fullName>
    </recommendedName>
</protein>
<reference evidence="5" key="1">
    <citation type="journal article" date="2019" name="Int. J. Syst. Evol. Microbiol.">
        <title>The Global Catalogue of Microorganisms (GCM) 10K type strain sequencing project: providing services to taxonomists for standard genome sequencing and annotation.</title>
        <authorList>
            <consortium name="The Broad Institute Genomics Platform"/>
            <consortium name="The Broad Institute Genome Sequencing Center for Infectious Disease"/>
            <person name="Wu L."/>
            <person name="Ma J."/>
        </authorList>
    </citation>
    <scope>NUCLEOTIDE SEQUENCE [LARGE SCALE GENOMIC DNA]</scope>
    <source>
        <strain evidence="5">JCM 7356</strain>
    </source>
</reference>
<feature type="compositionally biased region" description="Polar residues" evidence="2">
    <location>
        <begin position="30"/>
        <end position="39"/>
    </location>
</feature>
<proteinExistence type="predicted"/>
<evidence type="ECO:0000256" key="2">
    <source>
        <dbReference type="SAM" id="MobiDB-lite"/>
    </source>
</evidence>
<evidence type="ECO:0000313" key="5">
    <source>
        <dbReference type="Proteomes" id="UP001500305"/>
    </source>
</evidence>
<dbReference type="SUPFAM" id="SSF50494">
    <property type="entry name" value="Trypsin-like serine proteases"/>
    <property type="match status" value="1"/>
</dbReference>
<evidence type="ECO:0008006" key="6">
    <source>
        <dbReference type="Google" id="ProtNLM"/>
    </source>
</evidence>
<name>A0ABP5RDI9_9ACTN</name>
<dbReference type="PROSITE" id="PS51257">
    <property type="entry name" value="PROKAR_LIPOPROTEIN"/>
    <property type="match status" value="1"/>
</dbReference>
<keyword evidence="5" id="KW-1185">Reference proteome</keyword>
<feature type="chain" id="PRO_5047043237" description="Secreted protein" evidence="3">
    <location>
        <begin position="24"/>
        <end position="384"/>
    </location>
</feature>
<feature type="region of interest" description="Disordered" evidence="2">
    <location>
        <begin position="30"/>
        <end position="53"/>
    </location>
</feature>
<dbReference type="PANTHER" id="PTHR15462">
    <property type="entry name" value="SERINE PROTEASE"/>
    <property type="match status" value="1"/>
</dbReference>
<dbReference type="InterPro" id="IPR043504">
    <property type="entry name" value="Peptidase_S1_PA_chymotrypsin"/>
</dbReference>
<dbReference type="Gene3D" id="2.40.10.10">
    <property type="entry name" value="Trypsin-like serine proteases"/>
    <property type="match status" value="2"/>
</dbReference>
<keyword evidence="1 3" id="KW-0732">Signal</keyword>
<feature type="region of interest" description="Disordered" evidence="2">
    <location>
        <begin position="100"/>
        <end position="126"/>
    </location>
</feature>
<evidence type="ECO:0000256" key="3">
    <source>
        <dbReference type="SAM" id="SignalP"/>
    </source>
</evidence>
<feature type="signal peptide" evidence="3">
    <location>
        <begin position="1"/>
        <end position="23"/>
    </location>
</feature>
<dbReference type="EMBL" id="BAAATR010000023">
    <property type="protein sequence ID" value="GAA2258418.1"/>
    <property type="molecule type" value="Genomic_DNA"/>
</dbReference>
<dbReference type="InterPro" id="IPR009003">
    <property type="entry name" value="Peptidase_S1_PA"/>
</dbReference>
<gene>
    <name evidence="4" type="ORF">GCM10010430_47920</name>
</gene>
<organism evidence="4 5">
    <name type="scientific">Kitasatospora cystarginea</name>
    <dbReference type="NCBI Taxonomy" id="58350"/>
    <lineage>
        <taxon>Bacteria</taxon>
        <taxon>Bacillati</taxon>
        <taxon>Actinomycetota</taxon>
        <taxon>Actinomycetes</taxon>
        <taxon>Kitasatosporales</taxon>
        <taxon>Streptomycetaceae</taxon>
        <taxon>Kitasatospora</taxon>
    </lineage>
</organism>
<dbReference type="Proteomes" id="UP001500305">
    <property type="component" value="Unassembled WGS sequence"/>
</dbReference>
<accession>A0ABP5RDI9</accession>